<reference evidence="3 4" key="1">
    <citation type="submission" date="2018-08" db="EMBL/GenBank/DDBJ databases">
        <title>A genome reference for cultivated species of the human gut microbiota.</title>
        <authorList>
            <person name="Zou Y."/>
            <person name="Xue W."/>
            <person name="Luo G."/>
        </authorList>
    </citation>
    <scope>NUCLEOTIDE SEQUENCE [LARGE SCALE GENOMIC DNA]</scope>
    <source>
        <strain evidence="3 4">AF45-19</strain>
    </source>
</reference>
<evidence type="ECO:0000256" key="1">
    <source>
        <dbReference type="SAM" id="MobiDB-lite"/>
    </source>
</evidence>
<keyword evidence="2" id="KW-0812">Transmembrane</keyword>
<evidence type="ECO:0008006" key="5">
    <source>
        <dbReference type="Google" id="ProtNLM"/>
    </source>
</evidence>
<dbReference type="EMBL" id="QRNG01000034">
    <property type="protein sequence ID" value="RHK23478.1"/>
    <property type="molecule type" value="Genomic_DNA"/>
</dbReference>
<gene>
    <name evidence="3" type="ORF">DW072_09680</name>
</gene>
<feature type="region of interest" description="Disordered" evidence="1">
    <location>
        <begin position="1"/>
        <end position="62"/>
    </location>
</feature>
<organism evidence="3 4">
    <name type="scientific">Bifidobacterium adolescentis</name>
    <dbReference type="NCBI Taxonomy" id="1680"/>
    <lineage>
        <taxon>Bacteria</taxon>
        <taxon>Bacillati</taxon>
        <taxon>Actinomycetota</taxon>
        <taxon>Actinomycetes</taxon>
        <taxon>Bifidobacteriales</taxon>
        <taxon>Bifidobacteriaceae</taxon>
        <taxon>Bifidobacterium</taxon>
    </lineage>
</organism>
<feature type="transmembrane region" description="Helical" evidence="2">
    <location>
        <begin position="86"/>
        <end position="104"/>
    </location>
</feature>
<protein>
    <recommendedName>
        <fullName evidence="5">LPXTG cell wall anchor domain-containing protein</fullName>
    </recommendedName>
</protein>
<dbReference type="Proteomes" id="UP000285262">
    <property type="component" value="Unassembled WGS sequence"/>
</dbReference>
<evidence type="ECO:0000313" key="3">
    <source>
        <dbReference type="EMBL" id="RHK23478.1"/>
    </source>
</evidence>
<evidence type="ECO:0000256" key="2">
    <source>
        <dbReference type="SAM" id="Phobius"/>
    </source>
</evidence>
<dbReference type="AlphaFoldDB" id="A0A415FKU6"/>
<comment type="caution">
    <text evidence="3">The sequence shown here is derived from an EMBL/GenBank/DDBJ whole genome shotgun (WGS) entry which is preliminary data.</text>
</comment>
<keyword evidence="2" id="KW-1133">Transmembrane helix</keyword>
<feature type="compositionally biased region" description="Polar residues" evidence="1">
    <location>
        <begin position="38"/>
        <end position="61"/>
    </location>
</feature>
<name>A0A415FKU6_BIFAD</name>
<proteinExistence type="predicted"/>
<accession>A0A415FKU6</accession>
<keyword evidence="2" id="KW-0472">Membrane</keyword>
<sequence>MAAAIKAAADKNGSKTDNNNRPPLAAAIKAAADKNGSKTDNNNTGNGSATVSGAQTGQTGLKASETAAQAAAAKADKVMASTGANTNGMLLAAVALTGIGWTMLDMKRRRMDVTARHSTR</sequence>
<evidence type="ECO:0000313" key="4">
    <source>
        <dbReference type="Proteomes" id="UP000285262"/>
    </source>
</evidence>